<gene>
    <name evidence="1" type="ORF">L6164_009398</name>
</gene>
<dbReference type="EMBL" id="CM039429">
    <property type="protein sequence ID" value="KAI4348709.1"/>
    <property type="molecule type" value="Genomic_DNA"/>
</dbReference>
<dbReference type="Proteomes" id="UP000828941">
    <property type="component" value="Chromosome 4"/>
</dbReference>
<reference evidence="1 2" key="1">
    <citation type="journal article" date="2022" name="DNA Res.">
        <title>Chromosomal-level genome assembly of the orchid tree Bauhinia variegata (Leguminosae; Cercidoideae) supports the allotetraploid origin hypothesis of Bauhinia.</title>
        <authorList>
            <person name="Zhong Y."/>
            <person name="Chen Y."/>
            <person name="Zheng D."/>
            <person name="Pang J."/>
            <person name="Liu Y."/>
            <person name="Luo S."/>
            <person name="Meng S."/>
            <person name="Qian L."/>
            <person name="Wei D."/>
            <person name="Dai S."/>
            <person name="Zhou R."/>
        </authorList>
    </citation>
    <scope>NUCLEOTIDE SEQUENCE [LARGE SCALE GENOMIC DNA]</scope>
    <source>
        <strain evidence="1">BV-YZ2020</strain>
    </source>
</reference>
<protein>
    <submittedName>
        <fullName evidence="1">Uncharacterized protein</fullName>
    </submittedName>
</protein>
<sequence length="79" mass="8783">MEKELLWRLSAISIALSLSAAEQNCREGERDLANEAGMLYSELRNSEYYNLVVKDTVLNANCEKALGRPAFVHVIVAAL</sequence>
<evidence type="ECO:0000313" key="2">
    <source>
        <dbReference type="Proteomes" id="UP000828941"/>
    </source>
</evidence>
<evidence type="ECO:0000313" key="1">
    <source>
        <dbReference type="EMBL" id="KAI4348709.1"/>
    </source>
</evidence>
<name>A0ACB9PL33_BAUVA</name>
<comment type="caution">
    <text evidence="1">The sequence shown here is derived from an EMBL/GenBank/DDBJ whole genome shotgun (WGS) entry which is preliminary data.</text>
</comment>
<keyword evidence="2" id="KW-1185">Reference proteome</keyword>
<organism evidence="1 2">
    <name type="scientific">Bauhinia variegata</name>
    <name type="common">Purple orchid tree</name>
    <name type="synonym">Phanera variegata</name>
    <dbReference type="NCBI Taxonomy" id="167791"/>
    <lineage>
        <taxon>Eukaryota</taxon>
        <taxon>Viridiplantae</taxon>
        <taxon>Streptophyta</taxon>
        <taxon>Embryophyta</taxon>
        <taxon>Tracheophyta</taxon>
        <taxon>Spermatophyta</taxon>
        <taxon>Magnoliopsida</taxon>
        <taxon>eudicotyledons</taxon>
        <taxon>Gunneridae</taxon>
        <taxon>Pentapetalae</taxon>
        <taxon>rosids</taxon>
        <taxon>fabids</taxon>
        <taxon>Fabales</taxon>
        <taxon>Fabaceae</taxon>
        <taxon>Cercidoideae</taxon>
        <taxon>Cercideae</taxon>
        <taxon>Bauhiniinae</taxon>
        <taxon>Bauhinia</taxon>
    </lineage>
</organism>
<proteinExistence type="predicted"/>
<accession>A0ACB9PL33</accession>